<dbReference type="GO" id="GO:0003724">
    <property type="term" value="F:RNA helicase activity"/>
    <property type="evidence" value="ECO:0007669"/>
    <property type="project" value="InterPro"/>
</dbReference>
<dbReference type="InterPro" id="IPR050079">
    <property type="entry name" value="DEAD_box_RNA_helicase"/>
</dbReference>
<dbReference type="InterPro" id="IPR001650">
    <property type="entry name" value="Helicase_C-like"/>
</dbReference>
<dbReference type="PROSITE" id="PS51195">
    <property type="entry name" value="Q_MOTIF"/>
    <property type="match status" value="1"/>
</dbReference>
<keyword evidence="10" id="KW-1185">Reference proteome</keyword>
<dbReference type="SUPFAM" id="SSF52540">
    <property type="entry name" value="P-loop containing nucleoside triphosphate hydrolases"/>
    <property type="match status" value="1"/>
</dbReference>
<dbReference type="GO" id="GO:0003676">
    <property type="term" value="F:nucleic acid binding"/>
    <property type="evidence" value="ECO:0007669"/>
    <property type="project" value="InterPro"/>
</dbReference>
<evidence type="ECO:0000256" key="3">
    <source>
        <dbReference type="ARBA" id="ARBA00022806"/>
    </source>
</evidence>
<evidence type="ECO:0000256" key="4">
    <source>
        <dbReference type="ARBA" id="ARBA00022840"/>
    </source>
</evidence>
<dbReference type="PROSITE" id="PS51194">
    <property type="entry name" value="HELICASE_CTER"/>
    <property type="match status" value="1"/>
</dbReference>
<reference evidence="9 10" key="1">
    <citation type="journal article" date="2024" name="Nat. Commun.">
        <title>Phylogenomics reveals the evolutionary origins of lichenization in chlorophyte algae.</title>
        <authorList>
            <person name="Puginier C."/>
            <person name="Libourel C."/>
            <person name="Otte J."/>
            <person name="Skaloud P."/>
            <person name="Haon M."/>
            <person name="Grisel S."/>
            <person name="Petersen M."/>
            <person name="Berrin J.G."/>
            <person name="Delaux P.M."/>
            <person name="Dal Grande F."/>
            <person name="Keller J."/>
        </authorList>
    </citation>
    <scope>NUCLEOTIDE SEQUENCE [LARGE SCALE GENOMIC DNA]</scope>
    <source>
        <strain evidence="9 10">SAG 245.80</strain>
    </source>
</reference>
<dbReference type="AlphaFoldDB" id="A0AAW1SK12"/>
<dbReference type="SMART" id="SM00487">
    <property type="entry name" value="DEXDc"/>
    <property type="match status" value="1"/>
</dbReference>
<dbReference type="EMBL" id="JALJOU010000001">
    <property type="protein sequence ID" value="KAK9846625.1"/>
    <property type="molecule type" value="Genomic_DNA"/>
</dbReference>
<keyword evidence="4" id="KW-0067">ATP-binding</keyword>
<evidence type="ECO:0000256" key="2">
    <source>
        <dbReference type="ARBA" id="ARBA00022801"/>
    </source>
</evidence>
<dbReference type="InterPro" id="IPR011545">
    <property type="entry name" value="DEAD/DEAH_box_helicase_dom"/>
</dbReference>
<keyword evidence="2" id="KW-0378">Hydrolase</keyword>
<organism evidence="9 10">
    <name type="scientific">Elliptochloris bilobata</name>
    <dbReference type="NCBI Taxonomy" id="381761"/>
    <lineage>
        <taxon>Eukaryota</taxon>
        <taxon>Viridiplantae</taxon>
        <taxon>Chlorophyta</taxon>
        <taxon>core chlorophytes</taxon>
        <taxon>Trebouxiophyceae</taxon>
        <taxon>Trebouxiophyceae incertae sedis</taxon>
        <taxon>Elliptochloris clade</taxon>
        <taxon>Elliptochloris</taxon>
    </lineage>
</organism>
<dbReference type="InterPro" id="IPR027417">
    <property type="entry name" value="P-loop_NTPase"/>
</dbReference>
<keyword evidence="1" id="KW-0547">Nucleotide-binding</keyword>
<evidence type="ECO:0000259" key="7">
    <source>
        <dbReference type="PROSITE" id="PS51194"/>
    </source>
</evidence>
<evidence type="ECO:0000313" key="9">
    <source>
        <dbReference type="EMBL" id="KAK9846625.1"/>
    </source>
</evidence>
<dbReference type="GO" id="GO:0005829">
    <property type="term" value="C:cytosol"/>
    <property type="evidence" value="ECO:0007669"/>
    <property type="project" value="TreeGrafter"/>
</dbReference>
<keyword evidence="3" id="KW-0347">Helicase</keyword>
<dbReference type="GO" id="GO:0016787">
    <property type="term" value="F:hydrolase activity"/>
    <property type="evidence" value="ECO:0007669"/>
    <property type="project" value="UniProtKB-KW"/>
</dbReference>
<dbReference type="Pfam" id="PF00271">
    <property type="entry name" value="Helicase_C"/>
    <property type="match status" value="1"/>
</dbReference>
<evidence type="ECO:0008006" key="11">
    <source>
        <dbReference type="Google" id="ProtNLM"/>
    </source>
</evidence>
<accession>A0AAW1SK12</accession>
<protein>
    <recommendedName>
        <fullName evidence="11">DEAD-box ATP-dependent RNA helicase 22</fullName>
    </recommendedName>
</protein>
<comment type="caution">
    <text evidence="9">The sequence shown here is derived from an EMBL/GenBank/DDBJ whole genome shotgun (WGS) entry which is preliminary data.</text>
</comment>
<feature type="short sequence motif" description="Q motif" evidence="5">
    <location>
        <begin position="40"/>
        <end position="68"/>
    </location>
</feature>
<dbReference type="Proteomes" id="UP001445335">
    <property type="component" value="Unassembled WGS sequence"/>
</dbReference>
<evidence type="ECO:0000256" key="1">
    <source>
        <dbReference type="ARBA" id="ARBA00022741"/>
    </source>
</evidence>
<evidence type="ECO:0000259" key="6">
    <source>
        <dbReference type="PROSITE" id="PS51192"/>
    </source>
</evidence>
<dbReference type="Pfam" id="PF00270">
    <property type="entry name" value="DEAD"/>
    <property type="match status" value="1"/>
</dbReference>
<dbReference type="InterPro" id="IPR014001">
    <property type="entry name" value="Helicase_ATP-bd"/>
</dbReference>
<dbReference type="InterPro" id="IPR014014">
    <property type="entry name" value="RNA_helicase_DEAD_Q_motif"/>
</dbReference>
<evidence type="ECO:0000313" key="10">
    <source>
        <dbReference type="Proteomes" id="UP001445335"/>
    </source>
</evidence>
<dbReference type="PROSITE" id="PS51192">
    <property type="entry name" value="HELICASE_ATP_BIND_1"/>
    <property type="match status" value="1"/>
</dbReference>
<proteinExistence type="predicted"/>
<dbReference type="SMART" id="SM00490">
    <property type="entry name" value="HELICc"/>
    <property type="match status" value="1"/>
</dbReference>
<feature type="domain" description="Helicase ATP-binding" evidence="6">
    <location>
        <begin position="71"/>
        <end position="230"/>
    </location>
</feature>
<dbReference type="CDD" id="cd18787">
    <property type="entry name" value="SF2_C_DEAD"/>
    <property type="match status" value="1"/>
</dbReference>
<dbReference type="PANTHER" id="PTHR47959:SF1">
    <property type="entry name" value="ATP-DEPENDENT RNA HELICASE DBPA"/>
    <property type="match status" value="1"/>
</dbReference>
<dbReference type="GO" id="GO:0005524">
    <property type="term" value="F:ATP binding"/>
    <property type="evidence" value="ECO:0007669"/>
    <property type="project" value="UniProtKB-KW"/>
</dbReference>
<name>A0AAW1SK12_9CHLO</name>
<gene>
    <name evidence="9" type="ORF">WJX81_007883</name>
</gene>
<dbReference type="Gene3D" id="3.40.50.300">
    <property type="entry name" value="P-loop containing nucleotide triphosphate hydrolases"/>
    <property type="match status" value="2"/>
</dbReference>
<dbReference type="PANTHER" id="PTHR47959">
    <property type="entry name" value="ATP-DEPENDENT RNA HELICASE RHLE-RELATED"/>
    <property type="match status" value="1"/>
</dbReference>
<evidence type="ECO:0000259" key="8">
    <source>
        <dbReference type="PROSITE" id="PS51195"/>
    </source>
</evidence>
<evidence type="ECO:0000256" key="5">
    <source>
        <dbReference type="PROSITE-ProRule" id="PRU00552"/>
    </source>
</evidence>
<sequence length="556" mass="58408">MAFGVAAAAAAEGAAWSCGVRGQPVEETYAREEFLAEESVSFEGLGLRPEVVAALSAAGFPRPASTQAAAAGPLLAGHNLVLAAETGSGKTLAYLAPLLSRLLQRRADAVAAAEAGDDEDRQALDAILVLCPNAALCQQVVAFSDALRGPDGAPLVRAAHVATTSPPPREVPDLVAATPAGLITATQNYGPFFGWEWTRAGVMARMRAVVIDEADQLLTGGYERDCRRVLDALREGDRARKAGAVCAELRISPDAFQDLPRHLRRAAYEGGAQALKEAGFVPPGEFLWDADPAAAAPAAPVWGAGLGSEGDDPERGRSRSAYDRTWRRQYVYVAATLPAEGGRSVANDLKKLQPDAVWVSAPRLHAALRNVRHAWRPVDEGSWRSTLQEVVGRDAEVARGRGRTLVFAASVAAADAAAAALADAGLEPLLYHRGVHADQRAAALDAMRSGEGVVLVATDAAARGIDIPAVTHVVQADFAASAIDFLHRVGRTGRAGAAGRVTSLYGPLQAVLAQALRAAVEAGEPVEGAFSRKRSFAKKLKRYGRYVPRGRTAEQG</sequence>
<feature type="domain" description="Helicase C-terminal" evidence="7">
    <location>
        <begin position="392"/>
        <end position="544"/>
    </location>
</feature>
<feature type="domain" description="DEAD-box RNA helicase Q" evidence="8">
    <location>
        <begin position="40"/>
        <end position="68"/>
    </location>
</feature>